<evidence type="ECO:0000313" key="1">
    <source>
        <dbReference type="EMBL" id="HIT93907.1"/>
    </source>
</evidence>
<dbReference type="Proteomes" id="UP000824160">
    <property type="component" value="Unassembled WGS sequence"/>
</dbReference>
<dbReference type="EMBL" id="DVLW01000049">
    <property type="protein sequence ID" value="HIT93907.1"/>
    <property type="molecule type" value="Genomic_DNA"/>
</dbReference>
<comment type="caution">
    <text evidence="1">The sequence shown here is derived from an EMBL/GenBank/DDBJ whole genome shotgun (WGS) entry which is preliminary data.</text>
</comment>
<gene>
    <name evidence="1" type="ORF">IAC43_01855</name>
</gene>
<protein>
    <submittedName>
        <fullName evidence="1">Vancomycin resistance protein</fullName>
    </submittedName>
</protein>
<organism evidence="1 2">
    <name type="scientific">Candidatus Faecivivens stercoripullorum</name>
    <dbReference type="NCBI Taxonomy" id="2840805"/>
    <lineage>
        <taxon>Bacteria</taxon>
        <taxon>Bacillati</taxon>
        <taxon>Bacillota</taxon>
        <taxon>Clostridia</taxon>
        <taxon>Eubacteriales</taxon>
        <taxon>Oscillospiraceae</taxon>
        <taxon>Oscillospiraceae incertae sedis</taxon>
        <taxon>Candidatus Faecivivens</taxon>
    </lineage>
</organism>
<name>A0A9D1H6C7_9FIRM</name>
<dbReference type="AlphaFoldDB" id="A0A9D1H6C7"/>
<reference evidence="1" key="1">
    <citation type="submission" date="2020-10" db="EMBL/GenBank/DDBJ databases">
        <authorList>
            <person name="Gilroy R."/>
        </authorList>
    </citation>
    <scope>NUCLEOTIDE SEQUENCE</scope>
    <source>
        <strain evidence="1">ChiBcec7-5410</strain>
    </source>
</reference>
<reference evidence="1" key="2">
    <citation type="journal article" date="2021" name="PeerJ">
        <title>Extensive microbial diversity within the chicken gut microbiome revealed by metagenomics and culture.</title>
        <authorList>
            <person name="Gilroy R."/>
            <person name="Ravi A."/>
            <person name="Getino M."/>
            <person name="Pursley I."/>
            <person name="Horton D.L."/>
            <person name="Alikhan N.F."/>
            <person name="Baker D."/>
            <person name="Gharbi K."/>
            <person name="Hall N."/>
            <person name="Watson M."/>
            <person name="Adriaenssens E.M."/>
            <person name="Foster-Nyarko E."/>
            <person name="Jarju S."/>
            <person name="Secka A."/>
            <person name="Antonio M."/>
            <person name="Oren A."/>
            <person name="Chaudhuri R.R."/>
            <person name="La Ragione R."/>
            <person name="Hildebrand F."/>
            <person name="Pallen M.J."/>
        </authorList>
    </citation>
    <scope>NUCLEOTIDE SEQUENCE</scope>
    <source>
        <strain evidence="1">ChiBcec7-5410</strain>
    </source>
</reference>
<accession>A0A9D1H6C7</accession>
<evidence type="ECO:0000313" key="2">
    <source>
        <dbReference type="Proteomes" id="UP000824160"/>
    </source>
</evidence>
<feature type="non-terminal residue" evidence="1">
    <location>
        <position position="1"/>
    </location>
</feature>
<proteinExistence type="predicted"/>
<sequence>TVLRDTIDPVTGNHIKQETIRVNHARVLYNTDHLTIIDSDQS</sequence>